<name>A0AA87Z9G2_FICCA</name>
<gene>
    <name evidence="2" type="ORF">TIFTF001_002986</name>
</gene>
<feature type="compositionally biased region" description="Basic and acidic residues" evidence="1">
    <location>
        <begin position="18"/>
        <end position="33"/>
    </location>
</feature>
<proteinExistence type="predicted"/>
<sequence>MPRLVQVTVEQAQIPEDNTTKSRDSESGNRNPKEIAMNLAIPTLLIVSVVNTRECESSSLSVYLL</sequence>
<reference evidence="2" key="1">
    <citation type="submission" date="2023-07" db="EMBL/GenBank/DDBJ databases">
        <title>draft genome sequence of fig (Ficus carica).</title>
        <authorList>
            <person name="Takahashi T."/>
            <person name="Nishimura K."/>
        </authorList>
    </citation>
    <scope>NUCLEOTIDE SEQUENCE</scope>
</reference>
<dbReference type="Proteomes" id="UP001187192">
    <property type="component" value="Unassembled WGS sequence"/>
</dbReference>
<accession>A0AA87Z9G2</accession>
<protein>
    <submittedName>
        <fullName evidence="2">Uncharacterized protein</fullName>
    </submittedName>
</protein>
<comment type="caution">
    <text evidence="2">The sequence shown here is derived from an EMBL/GenBank/DDBJ whole genome shotgun (WGS) entry which is preliminary data.</text>
</comment>
<evidence type="ECO:0000313" key="2">
    <source>
        <dbReference type="EMBL" id="GMN30832.1"/>
    </source>
</evidence>
<evidence type="ECO:0000256" key="1">
    <source>
        <dbReference type="SAM" id="MobiDB-lite"/>
    </source>
</evidence>
<organism evidence="2 3">
    <name type="scientific">Ficus carica</name>
    <name type="common">Common fig</name>
    <dbReference type="NCBI Taxonomy" id="3494"/>
    <lineage>
        <taxon>Eukaryota</taxon>
        <taxon>Viridiplantae</taxon>
        <taxon>Streptophyta</taxon>
        <taxon>Embryophyta</taxon>
        <taxon>Tracheophyta</taxon>
        <taxon>Spermatophyta</taxon>
        <taxon>Magnoliopsida</taxon>
        <taxon>eudicotyledons</taxon>
        <taxon>Gunneridae</taxon>
        <taxon>Pentapetalae</taxon>
        <taxon>rosids</taxon>
        <taxon>fabids</taxon>
        <taxon>Rosales</taxon>
        <taxon>Moraceae</taxon>
        <taxon>Ficeae</taxon>
        <taxon>Ficus</taxon>
    </lineage>
</organism>
<dbReference type="AlphaFoldDB" id="A0AA87Z9G2"/>
<dbReference type="EMBL" id="BTGU01000003">
    <property type="protein sequence ID" value="GMN30832.1"/>
    <property type="molecule type" value="Genomic_DNA"/>
</dbReference>
<feature type="region of interest" description="Disordered" evidence="1">
    <location>
        <begin position="1"/>
        <end position="34"/>
    </location>
</feature>
<evidence type="ECO:0000313" key="3">
    <source>
        <dbReference type="Proteomes" id="UP001187192"/>
    </source>
</evidence>
<keyword evidence="3" id="KW-1185">Reference proteome</keyword>